<organism evidence="5 6">
    <name type="scientific">Saponaria officinalis</name>
    <name type="common">Common soapwort</name>
    <name type="synonym">Lychnis saponaria</name>
    <dbReference type="NCBI Taxonomy" id="3572"/>
    <lineage>
        <taxon>Eukaryota</taxon>
        <taxon>Viridiplantae</taxon>
        <taxon>Streptophyta</taxon>
        <taxon>Embryophyta</taxon>
        <taxon>Tracheophyta</taxon>
        <taxon>Spermatophyta</taxon>
        <taxon>Magnoliopsida</taxon>
        <taxon>eudicotyledons</taxon>
        <taxon>Gunneridae</taxon>
        <taxon>Pentapetalae</taxon>
        <taxon>Caryophyllales</taxon>
        <taxon>Caryophyllaceae</taxon>
        <taxon>Caryophylleae</taxon>
        <taxon>Saponaria</taxon>
    </lineage>
</organism>
<gene>
    <name evidence="5" type="ORF">RND81_02G127100</name>
</gene>
<protein>
    <recommendedName>
        <fullName evidence="4">Glycosyl transferase family 1 domain-containing protein</fullName>
    </recommendedName>
</protein>
<name>A0AAW1MPM8_SAPOF</name>
<reference evidence="5" key="1">
    <citation type="submission" date="2024-03" db="EMBL/GenBank/DDBJ databases">
        <title>WGS assembly of Saponaria officinalis var. Norfolk2.</title>
        <authorList>
            <person name="Jenkins J."/>
            <person name="Shu S."/>
            <person name="Grimwood J."/>
            <person name="Barry K."/>
            <person name="Goodstein D."/>
            <person name="Schmutz J."/>
            <person name="Leebens-Mack J."/>
            <person name="Osbourn A."/>
        </authorList>
    </citation>
    <scope>NUCLEOTIDE SEQUENCE [LARGE SCALE GENOMIC DNA]</scope>
    <source>
        <strain evidence="5">JIC</strain>
    </source>
</reference>
<keyword evidence="1" id="KW-0808">Transferase</keyword>
<feature type="compositionally biased region" description="Low complexity" evidence="2">
    <location>
        <begin position="1"/>
        <end position="17"/>
    </location>
</feature>
<evidence type="ECO:0000256" key="3">
    <source>
        <dbReference type="SAM" id="Phobius"/>
    </source>
</evidence>
<dbReference type="PANTHER" id="PTHR46635:SF1">
    <property type="entry name" value="GLYCOSYL TRANSFERASE FAMILY 1 PROTEIN"/>
    <property type="match status" value="1"/>
</dbReference>
<keyword evidence="3" id="KW-0472">Membrane</keyword>
<dbReference type="SUPFAM" id="SSF53756">
    <property type="entry name" value="UDP-Glycosyltransferase/glycogen phosphorylase"/>
    <property type="match status" value="1"/>
</dbReference>
<keyword evidence="3" id="KW-1133">Transmembrane helix</keyword>
<feature type="region of interest" description="Disordered" evidence="2">
    <location>
        <begin position="1"/>
        <end position="23"/>
    </location>
</feature>
<keyword evidence="1" id="KW-0328">Glycosyltransferase</keyword>
<dbReference type="AlphaFoldDB" id="A0AAW1MPM8"/>
<evidence type="ECO:0000259" key="4">
    <source>
        <dbReference type="Pfam" id="PF00534"/>
    </source>
</evidence>
<sequence length="1028" mass="117764">MGSLENNNSNYNNIKKNASFSKQNRDRSRIPRLFFSKRLNYLQWISTIIVFSLLLVVFQAFLPGSLEEKSGISSKNLGLNEGDFVYLKNVIDEVNLWDDLKFGPTKLLAKFKKEAVELNQSFVSEKRIRFGFRKPKLALVFADLALDRYQILMSTLATALQEIGYSIEVFSNEDGPSRALWIRMGIPVTVVEGKDYSRTENPIDWLNYDGVLLNSLEGKAVLSCFMVEPFKSLPVIWTIHERTLATRLSQNTSNWTADMLNDWKKSFSRASVVVFPNNALSMMYSTLDTGNYFVIPGTPTEALEADNSISINKEQLQAKMGLADDDFVVAVVGSQFMYKGLWLEHALILQALKPLLTDFSSDVSSNSGLKIIILTEDSTGNYTKAVEAISASLEYPAGVVKHADRDANADYVLRTANLVLYGSFLEEQSFPDILIQAMRYEKLIIAPDLSMIRKYVDDRVNGFLFPKESVKVLSEIISEVVSRGKLSPLAHNVASIGKETSRNFMVGEVIEGYAFLLENMLKLSSEVAASKPVTEIPSKYKNEWQRNISNIIPDSIFKNRDLSSNVFLDKIQQQSNNPEPSVSTSIKDDEFMYSIWEEQKQVNIASEIKAREDQELKDRSEHAHGTWEDVYRSSKRAERSKNELHERDDGELERTGQPLCIYEPYLGEGSWPFLHHKSLYRGVGLASRGRRKGLDDIDASSRLPLLSNSYYRDVLGEFGAFFAIANHIDRIHKNSWIGFQSWRATGRKVALSSRAEKAMLEAIEARKHGDAFFFWVRMDKDPRNPLNLDFWSFCDAVNAGNCRSAFSNAFEKMYGIDNDRDFLPPMPLDSDTWSVMHSWALPTRSFLEFVMFARMFVDALDNQIYAHHHLTGHCFLSLSKDKQCYTRVLELLINVWAYHSARHMLYVNPETGVMQEQHKLENRKGKMWIKWFNFPTLKSMDEDLAEEADSDNKRRRWLWPSTGEVVWKGVLEKERDQKKKEIAEKKKKSREKLARIRRRNAHNHKPLGKYVKPPPEEMVNTTSAVVRR</sequence>
<dbReference type="Proteomes" id="UP001443914">
    <property type="component" value="Unassembled WGS sequence"/>
</dbReference>
<evidence type="ECO:0000256" key="1">
    <source>
        <dbReference type="ARBA" id="ARBA00022676"/>
    </source>
</evidence>
<dbReference type="Pfam" id="PF00534">
    <property type="entry name" value="Glycos_transf_1"/>
    <property type="match status" value="1"/>
</dbReference>
<feature type="region of interest" description="Disordered" evidence="2">
    <location>
        <begin position="627"/>
        <end position="651"/>
    </location>
</feature>
<feature type="compositionally biased region" description="Polar residues" evidence="2">
    <location>
        <begin position="1019"/>
        <end position="1028"/>
    </location>
</feature>
<evidence type="ECO:0000256" key="2">
    <source>
        <dbReference type="SAM" id="MobiDB-lite"/>
    </source>
</evidence>
<comment type="caution">
    <text evidence="5">The sequence shown here is derived from an EMBL/GenBank/DDBJ whole genome shotgun (WGS) entry which is preliminary data.</text>
</comment>
<accession>A0AAW1MPM8</accession>
<feature type="region of interest" description="Disordered" evidence="2">
    <location>
        <begin position="977"/>
        <end position="1028"/>
    </location>
</feature>
<feature type="compositionally biased region" description="Basic residues" evidence="2">
    <location>
        <begin position="985"/>
        <end position="1007"/>
    </location>
</feature>
<evidence type="ECO:0000313" key="6">
    <source>
        <dbReference type="Proteomes" id="UP001443914"/>
    </source>
</evidence>
<evidence type="ECO:0000313" key="5">
    <source>
        <dbReference type="EMBL" id="KAK9749455.1"/>
    </source>
</evidence>
<keyword evidence="6" id="KW-1185">Reference proteome</keyword>
<feature type="domain" description="Glycosyl transferase family 1" evidence="4">
    <location>
        <begin position="313"/>
        <end position="488"/>
    </location>
</feature>
<keyword evidence="3" id="KW-0812">Transmembrane</keyword>
<feature type="transmembrane region" description="Helical" evidence="3">
    <location>
        <begin position="41"/>
        <end position="62"/>
    </location>
</feature>
<dbReference type="GO" id="GO:0016757">
    <property type="term" value="F:glycosyltransferase activity"/>
    <property type="evidence" value="ECO:0007669"/>
    <property type="project" value="UniProtKB-KW"/>
</dbReference>
<dbReference type="EMBL" id="JBDFQZ010000002">
    <property type="protein sequence ID" value="KAK9749455.1"/>
    <property type="molecule type" value="Genomic_DNA"/>
</dbReference>
<dbReference type="Gene3D" id="3.40.50.2000">
    <property type="entry name" value="Glycogen Phosphorylase B"/>
    <property type="match status" value="1"/>
</dbReference>
<dbReference type="PANTHER" id="PTHR46635">
    <property type="entry name" value="GLYCOSYL TRANSFERASE FAMILY 1 PROTEIN"/>
    <property type="match status" value="1"/>
</dbReference>
<dbReference type="InterPro" id="IPR001296">
    <property type="entry name" value="Glyco_trans_1"/>
</dbReference>
<proteinExistence type="predicted"/>